<reference evidence="1" key="1">
    <citation type="submission" date="2015-04" db="UniProtKB">
        <authorList>
            <consortium name="EnsemblPlants"/>
        </authorList>
    </citation>
    <scope>IDENTIFICATION</scope>
</reference>
<accession>A0A0E0MN55</accession>
<sequence>MAAVAAVEEIWAFNYWKILLNPGEVHDLELKTQAIQGAIASLCSDSPFAHVSSVFLPFCYLVLKPVPLFENLQPQYYVKIV</sequence>
<evidence type="ECO:0000313" key="1">
    <source>
        <dbReference type="EnsemblPlants" id="OPUNC12G13030.1"/>
    </source>
</evidence>
<reference evidence="1" key="2">
    <citation type="submission" date="2018-05" db="EMBL/GenBank/DDBJ databases">
        <title>OpunRS2 (Oryza punctata Reference Sequence Version 2).</title>
        <authorList>
            <person name="Zhang J."/>
            <person name="Kudrna D."/>
            <person name="Lee S."/>
            <person name="Talag J."/>
            <person name="Welchert J."/>
            <person name="Wing R.A."/>
        </authorList>
    </citation>
    <scope>NUCLEOTIDE SEQUENCE [LARGE SCALE GENOMIC DNA]</scope>
</reference>
<dbReference type="AlphaFoldDB" id="A0A0E0MN55"/>
<protein>
    <submittedName>
        <fullName evidence="1">Uncharacterized protein</fullName>
    </submittedName>
</protein>
<name>A0A0E0MN55_ORYPU</name>
<dbReference type="Gramene" id="OPUNC12G13030.1">
    <property type="protein sequence ID" value="OPUNC12G13030.1"/>
    <property type="gene ID" value="OPUNC12G13030"/>
</dbReference>
<proteinExistence type="predicted"/>
<dbReference type="HOGENOM" id="CLU_2577978_0_0_1"/>
<dbReference type="Proteomes" id="UP000026962">
    <property type="component" value="Chromosome 12"/>
</dbReference>
<dbReference type="EnsemblPlants" id="OPUNC12G13030.1">
    <property type="protein sequence ID" value="OPUNC12G13030.1"/>
    <property type="gene ID" value="OPUNC12G13030"/>
</dbReference>
<organism evidence="1">
    <name type="scientific">Oryza punctata</name>
    <name type="common">Red rice</name>
    <dbReference type="NCBI Taxonomy" id="4537"/>
    <lineage>
        <taxon>Eukaryota</taxon>
        <taxon>Viridiplantae</taxon>
        <taxon>Streptophyta</taxon>
        <taxon>Embryophyta</taxon>
        <taxon>Tracheophyta</taxon>
        <taxon>Spermatophyta</taxon>
        <taxon>Magnoliopsida</taxon>
        <taxon>Liliopsida</taxon>
        <taxon>Poales</taxon>
        <taxon>Poaceae</taxon>
        <taxon>BOP clade</taxon>
        <taxon>Oryzoideae</taxon>
        <taxon>Oryzeae</taxon>
        <taxon>Oryzinae</taxon>
        <taxon>Oryza</taxon>
    </lineage>
</organism>
<keyword evidence="2" id="KW-1185">Reference proteome</keyword>
<evidence type="ECO:0000313" key="2">
    <source>
        <dbReference type="Proteomes" id="UP000026962"/>
    </source>
</evidence>